<protein>
    <submittedName>
        <fullName evidence="2">Uncharacterized protein</fullName>
    </submittedName>
</protein>
<feature type="chain" id="PRO_5044819355" evidence="1">
    <location>
        <begin position="25"/>
        <end position="194"/>
    </location>
</feature>
<evidence type="ECO:0000256" key="1">
    <source>
        <dbReference type="SAM" id="SignalP"/>
    </source>
</evidence>
<reference evidence="2 3" key="1">
    <citation type="submission" date="2024-09" db="EMBL/GenBank/DDBJ databases">
        <title>Genome sequencing and assembly of Phytophthora oleae, isolate VK10A, causative agent of rot of olive drupes.</title>
        <authorList>
            <person name="Conti Taguali S."/>
            <person name="Riolo M."/>
            <person name="La Spada F."/>
            <person name="Cacciola S.O."/>
            <person name="Dionisio G."/>
        </authorList>
    </citation>
    <scope>NUCLEOTIDE SEQUENCE [LARGE SCALE GENOMIC DNA]</scope>
    <source>
        <strain evidence="2 3">VK10A</strain>
    </source>
</reference>
<dbReference type="Gene3D" id="2.60.120.330">
    <property type="entry name" value="B-lactam Antibiotic, Isopenicillin N Synthase, Chain"/>
    <property type="match status" value="1"/>
</dbReference>
<evidence type="ECO:0000313" key="2">
    <source>
        <dbReference type="EMBL" id="KAL3669858.1"/>
    </source>
</evidence>
<feature type="signal peptide" evidence="1">
    <location>
        <begin position="1"/>
        <end position="24"/>
    </location>
</feature>
<comment type="caution">
    <text evidence="2">The sequence shown here is derived from an EMBL/GenBank/DDBJ whole genome shotgun (WGS) entry which is preliminary data.</text>
</comment>
<keyword evidence="1" id="KW-0732">Signal</keyword>
<evidence type="ECO:0000313" key="3">
    <source>
        <dbReference type="Proteomes" id="UP001632037"/>
    </source>
</evidence>
<name>A0ABD3FSK2_9STRA</name>
<organism evidence="2 3">
    <name type="scientific">Phytophthora oleae</name>
    <dbReference type="NCBI Taxonomy" id="2107226"/>
    <lineage>
        <taxon>Eukaryota</taxon>
        <taxon>Sar</taxon>
        <taxon>Stramenopiles</taxon>
        <taxon>Oomycota</taxon>
        <taxon>Peronosporomycetes</taxon>
        <taxon>Peronosporales</taxon>
        <taxon>Peronosporaceae</taxon>
        <taxon>Phytophthora</taxon>
    </lineage>
</organism>
<gene>
    <name evidence="2" type="ORF">V7S43_005235</name>
</gene>
<accession>A0ABD3FSK2</accession>
<dbReference type="EMBL" id="JBIMZQ010000008">
    <property type="protein sequence ID" value="KAL3669858.1"/>
    <property type="molecule type" value="Genomic_DNA"/>
</dbReference>
<dbReference type="Proteomes" id="UP001632037">
    <property type="component" value="Unassembled WGS sequence"/>
</dbReference>
<dbReference type="SUPFAM" id="SSF51197">
    <property type="entry name" value="Clavaminate synthase-like"/>
    <property type="match status" value="1"/>
</dbReference>
<sequence>MTTYFDKMVLIARRLLKVFAVALGEEPTFFDQFYQDDNSSQMRLNHYPATENPEGTMGVYHHTAAGYFKMTRSLRCRRSTALLKREPTCRLTRTPTPSTLAIWFRCGPTTSSWHRCTACWQTAVPVAFGPVFLQSVVQSTGGAHCREAWRCGQLPSDQLARVPVNPLPGQRERHRQGIQIGDFKIHGPIDVANS</sequence>
<keyword evidence="3" id="KW-1185">Reference proteome</keyword>
<proteinExistence type="predicted"/>
<dbReference type="AlphaFoldDB" id="A0ABD3FSK2"/>
<dbReference type="InterPro" id="IPR027443">
    <property type="entry name" value="IPNS-like_sf"/>
</dbReference>